<evidence type="ECO:0000259" key="1">
    <source>
        <dbReference type="PROSITE" id="PS50937"/>
    </source>
</evidence>
<reference evidence="2" key="1">
    <citation type="submission" date="2022-11" db="EMBL/GenBank/DDBJ databases">
        <authorList>
            <person name="Mo P."/>
        </authorList>
    </citation>
    <scope>NUCLEOTIDE SEQUENCE</scope>
    <source>
        <strain evidence="2">HUAS 11-8</strain>
    </source>
</reference>
<proteinExistence type="predicted"/>
<dbReference type="Gene3D" id="1.10.1660.10">
    <property type="match status" value="1"/>
</dbReference>
<keyword evidence="2" id="KW-0238">DNA-binding</keyword>
<dbReference type="SUPFAM" id="SSF46955">
    <property type="entry name" value="Putative DNA-binding domain"/>
    <property type="match status" value="1"/>
</dbReference>
<organism evidence="2 3">
    <name type="scientific">Amycolatopsis cynarae</name>
    <dbReference type="NCBI Taxonomy" id="2995223"/>
    <lineage>
        <taxon>Bacteria</taxon>
        <taxon>Bacillati</taxon>
        <taxon>Actinomycetota</taxon>
        <taxon>Actinomycetes</taxon>
        <taxon>Pseudonocardiales</taxon>
        <taxon>Pseudonocardiaceae</taxon>
        <taxon>Amycolatopsis</taxon>
    </lineage>
</organism>
<dbReference type="InterPro" id="IPR000551">
    <property type="entry name" value="MerR-type_HTH_dom"/>
</dbReference>
<evidence type="ECO:0000313" key="2">
    <source>
        <dbReference type="EMBL" id="WAL69682.1"/>
    </source>
</evidence>
<protein>
    <submittedName>
        <fullName evidence="2">MerR family DNA-binding transcriptional regulator</fullName>
    </submittedName>
</protein>
<gene>
    <name evidence="2" type="ORF">ORV05_12215</name>
</gene>
<sequence>MLRHWESIGLLAPARAAGARRRYRQDDL</sequence>
<dbReference type="RefSeq" id="WP_268759766.1">
    <property type="nucleotide sequence ID" value="NZ_CP113836.1"/>
</dbReference>
<dbReference type="EMBL" id="CP113836">
    <property type="protein sequence ID" value="WAL69682.1"/>
    <property type="molecule type" value="Genomic_DNA"/>
</dbReference>
<feature type="domain" description="HTH merR-type" evidence="1">
    <location>
        <begin position="1"/>
        <end position="28"/>
    </location>
</feature>
<evidence type="ECO:0000313" key="3">
    <source>
        <dbReference type="Proteomes" id="UP001163203"/>
    </source>
</evidence>
<keyword evidence="3" id="KW-1185">Reference proteome</keyword>
<name>A0ABY7BEL1_9PSEU</name>
<accession>A0ABY7BEL1</accession>
<dbReference type="PROSITE" id="PS50937">
    <property type="entry name" value="HTH_MERR_2"/>
    <property type="match status" value="1"/>
</dbReference>
<dbReference type="GO" id="GO:0003677">
    <property type="term" value="F:DNA binding"/>
    <property type="evidence" value="ECO:0007669"/>
    <property type="project" value="UniProtKB-KW"/>
</dbReference>
<dbReference type="Pfam" id="PF00376">
    <property type="entry name" value="MerR"/>
    <property type="match status" value="1"/>
</dbReference>
<dbReference type="InterPro" id="IPR009061">
    <property type="entry name" value="DNA-bd_dom_put_sf"/>
</dbReference>
<dbReference type="Proteomes" id="UP001163203">
    <property type="component" value="Chromosome"/>
</dbReference>